<protein>
    <submittedName>
        <fullName evidence="2">Uncharacterized protein</fullName>
    </submittedName>
</protein>
<feature type="transmembrane region" description="Helical" evidence="1">
    <location>
        <begin position="101"/>
        <end position="119"/>
    </location>
</feature>
<evidence type="ECO:0000313" key="2">
    <source>
        <dbReference type="EMBL" id="XDQ02507.1"/>
    </source>
</evidence>
<keyword evidence="1" id="KW-1133">Transmembrane helix</keyword>
<dbReference type="RefSeq" id="WP_369188627.1">
    <property type="nucleotide sequence ID" value="NZ_CP163431.1"/>
</dbReference>
<keyword evidence="1" id="KW-0812">Transmembrane</keyword>
<evidence type="ECO:0000256" key="1">
    <source>
        <dbReference type="SAM" id="Phobius"/>
    </source>
</evidence>
<keyword evidence="1" id="KW-0472">Membrane</keyword>
<name>A0AB39M8F1_9ACTN</name>
<reference evidence="2" key="1">
    <citation type="submission" date="2024-07" db="EMBL/GenBank/DDBJ databases">
        <authorList>
            <person name="Yu S.T."/>
        </authorList>
    </citation>
    <scope>NUCLEOTIDE SEQUENCE</scope>
    <source>
        <strain evidence="2">R08</strain>
    </source>
</reference>
<gene>
    <name evidence="2" type="ORF">AB5J58_20840</name>
</gene>
<dbReference type="AlphaFoldDB" id="A0AB39M8F1"/>
<sequence>MTERGGTALANGKPYAQQRLPMQELGVLLEDKAVLAVGGVAHRATDGRFTAKRVSATFERLGAPHPATPKLRRPAIHRRAAILGTHHKGVPVHSRSSKIRAMFAVAVAILALTFSAGALSRC</sequence>
<accession>A0AB39M8F1</accession>
<dbReference type="EMBL" id="CP163431">
    <property type="protein sequence ID" value="XDQ02507.1"/>
    <property type="molecule type" value="Genomic_DNA"/>
</dbReference>
<organism evidence="2">
    <name type="scientific">Streptomyces sp. R08</name>
    <dbReference type="NCBI Taxonomy" id="3238624"/>
    <lineage>
        <taxon>Bacteria</taxon>
        <taxon>Bacillati</taxon>
        <taxon>Actinomycetota</taxon>
        <taxon>Actinomycetes</taxon>
        <taxon>Kitasatosporales</taxon>
        <taxon>Streptomycetaceae</taxon>
        <taxon>Streptomyces</taxon>
    </lineage>
</organism>
<proteinExistence type="predicted"/>